<evidence type="ECO:0000256" key="7">
    <source>
        <dbReference type="RuleBase" id="RU003934"/>
    </source>
</evidence>
<comment type="function">
    <text evidence="6">One of the early assembly proteins it binds 23S rRNA. One of the proteins that surrounds the polypeptide exit tunnel on the outside of the ribosome. Forms the main docking site for trigger factor binding to the ribosome.</text>
</comment>
<reference evidence="9" key="1">
    <citation type="submission" date="2012-11" db="EMBL/GenBank/DDBJ databases">
        <authorList>
            <person name="Lucero-Rivera Y.E."/>
            <person name="Tovar-Ramirez D."/>
        </authorList>
    </citation>
    <scope>NUCLEOTIDE SEQUENCE [LARGE SCALE GENOMIC DNA]</scope>
    <source>
        <strain evidence="9">Araruama</strain>
    </source>
</reference>
<comment type="caution">
    <text evidence="8">The sequence shown here is derived from an EMBL/GenBank/DDBJ whole genome shotgun (WGS) entry which is preliminary data.</text>
</comment>
<protein>
    <recommendedName>
        <fullName evidence="6">Large ribosomal subunit protein uL23</fullName>
    </recommendedName>
</protein>
<dbReference type="GO" id="GO:0003735">
    <property type="term" value="F:structural constituent of ribosome"/>
    <property type="evidence" value="ECO:0007669"/>
    <property type="project" value="InterPro"/>
</dbReference>
<dbReference type="GO" id="GO:0006412">
    <property type="term" value="P:translation"/>
    <property type="evidence" value="ECO:0007669"/>
    <property type="project" value="UniProtKB-UniRule"/>
</dbReference>
<dbReference type="GO" id="GO:0019843">
    <property type="term" value="F:rRNA binding"/>
    <property type="evidence" value="ECO:0007669"/>
    <property type="project" value="UniProtKB-UniRule"/>
</dbReference>
<dbReference type="Pfam" id="PF00276">
    <property type="entry name" value="Ribosomal_L23"/>
    <property type="match status" value="1"/>
</dbReference>
<evidence type="ECO:0000256" key="6">
    <source>
        <dbReference type="HAMAP-Rule" id="MF_01369"/>
    </source>
</evidence>
<evidence type="ECO:0000313" key="8">
    <source>
        <dbReference type="EMBL" id="ETR74469.1"/>
    </source>
</evidence>
<comment type="similarity">
    <text evidence="1 6 7">Belongs to the universal ribosomal protein uL23 family.</text>
</comment>
<dbReference type="GO" id="GO:0005840">
    <property type="term" value="C:ribosome"/>
    <property type="evidence" value="ECO:0007669"/>
    <property type="project" value="UniProtKB-KW"/>
</dbReference>
<dbReference type="PROSITE" id="PS00050">
    <property type="entry name" value="RIBOSOMAL_L23"/>
    <property type="match status" value="1"/>
</dbReference>
<dbReference type="EMBL" id="ATBP01000006">
    <property type="protein sequence ID" value="ETR74469.1"/>
    <property type="molecule type" value="Genomic_DNA"/>
</dbReference>
<gene>
    <name evidence="6 8" type="primary">rplW</name>
    <name evidence="8" type="ORF">OMM_06311</name>
</gene>
<dbReference type="InterPro" id="IPR012677">
    <property type="entry name" value="Nucleotide-bd_a/b_plait_sf"/>
</dbReference>
<dbReference type="AlphaFoldDB" id="A0A1V1PHU3"/>
<evidence type="ECO:0000256" key="1">
    <source>
        <dbReference type="ARBA" id="ARBA00006700"/>
    </source>
</evidence>
<dbReference type="InterPro" id="IPR013025">
    <property type="entry name" value="Ribosomal_uL23-like"/>
</dbReference>
<dbReference type="NCBIfam" id="NF004363">
    <property type="entry name" value="PRK05738.2-4"/>
    <property type="match status" value="1"/>
</dbReference>
<dbReference type="Proteomes" id="UP000189670">
    <property type="component" value="Unassembled WGS sequence"/>
</dbReference>
<name>A0A1V1PHU3_9BACT</name>
<evidence type="ECO:0000256" key="5">
    <source>
        <dbReference type="ARBA" id="ARBA00023274"/>
    </source>
</evidence>
<keyword evidence="2 6" id="KW-0699">rRNA-binding</keyword>
<dbReference type="Gene3D" id="3.30.70.330">
    <property type="match status" value="1"/>
</dbReference>
<evidence type="ECO:0000256" key="3">
    <source>
        <dbReference type="ARBA" id="ARBA00022884"/>
    </source>
</evidence>
<organism evidence="8 9">
    <name type="scientific">Candidatus Magnetoglobus multicellularis str. Araruama</name>
    <dbReference type="NCBI Taxonomy" id="890399"/>
    <lineage>
        <taxon>Bacteria</taxon>
        <taxon>Pseudomonadati</taxon>
        <taxon>Thermodesulfobacteriota</taxon>
        <taxon>Desulfobacteria</taxon>
        <taxon>Desulfobacterales</taxon>
        <taxon>Desulfobacteraceae</taxon>
        <taxon>Candidatus Magnetoglobus</taxon>
    </lineage>
</organism>
<dbReference type="HAMAP" id="MF_01369_B">
    <property type="entry name" value="Ribosomal_uL23_B"/>
    <property type="match status" value="1"/>
</dbReference>
<keyword evidence="5 6" id="KW-0687">Ribonucleoprotein</keyword>
<dbReference type="InterPro" id="IPR001014">
    <property type="entry name" value="Ribosomal_uL23_CS"/>
</dbReference>
<proteinExistence type="inferred from homology"/>
<dbReference type="NCBIfam" id="NF004366">
    <property type="entry name" value="PRK05738.3-2"/>
    <property type="match status" value="1"/>
</dbReference>
<comment type="subunit">
    <text evidence="6">Part of the 50S ribosomal subunit. Contacts protein L29, and trigger factor when it is bound to the ribosome.</text>
</comment>
<sequence>MDNHQIIIRPIVTEKTHIMRDTMNQIVFEVHRDANRIQISKAVEEMFKVRVIVVNTLQVKGKRKRRGRIMGKRRDWKKAIVTLAAGDKVEFFEGV</sequence>
<keyword evidence="4 6" id="KW-0689">Ribosomal protein</keyword>
<dbReference type="NCBIfam" id="NF004359">
    <property type="entry name" value="PRK05738.1-3"/>
    <property type="match status" value="1"/>
</dbReference>
<dbReference type="InterPro" id="IPR012678">
    <property type="entry name" value="Ribosomal_uL23/eL15/eS24_sf"/>
</dbReference>
<dbReference type="PANTHER" id="PTHR11620">
    <property type="entry name" value="60S RIBOSOMAL PROTEIN L23A"/>
    <property type="match status" value="1"/>
</dbReference>
<evidence type="ECO:0000256" key="2">
    <source>
        <dbReference type="ARBA" id="ARBA00022730"/>
    </source>
</evidence>
<accession>A0A1V1PHU3</accession>
<keyword evidence="3 6" id="KW-0694">RNA-binding</keyword>
<evidence type="ECO:0000256" key="4">
    <source>
        <dbReference type="ARBA" id="ARBA00022980"/>
    </source>
</evidence>
<dbReference type="FunFam" id="3.30.70.330:FF:000001">
    <property type="entry name" value="50S ribosomal protein L23"/>
    <property type="match status" value="1"/>
</dbReference>
<dbReference type="SUPFAM" id="SSF54189">
    <property type="entry name" value="Ribosomal proteins S24e, L23 and L15e"/>
    <property type="match status" value="1"/>
</dbReference>
<dbReference type="GO" id="GO:1990904">
    <property type="term" value="C:ribonucleoprotein complex"/>
    <property type="evidence" value="ECO:0007669"/>
    <property type="project" value="UniProtKB-KW"/>
</dbReference>
<evidence type="ECO:0000313" key="9">
    <source>
        <dbReference type="Proteomes" id="UP000189670"/>
    </source>
</evidence>